<dbReference type="EMBL" id="JBHSZO010000019">
    <property type="protein sequence ID" value="MFC7219273.1"/>
    <property type="molecule type" value="Genomic_DNA"/>
</dbReference>
<evidence type="ECO:0000313" key="1">
    <source>
        <dbReference type="EMBL" id="MFC7219273.1"/>
    </source>
</evidence>
<name>A0ABW2GIA2_9ACTN</name>
<organism evidence="1 2">
    <name type="scientific">Streptomyces polyrhachis</name>
    <dbReference type="NCBI Taxonomy" id="1282885"/>
    <lineage>
        <taxon>Bacteria</taxon>
        <taxon>Bacillati</taxon>
        <taxon>Actinomycetota</taxon>
        <taxon>Actinomycetes</taxon>
        <taxon>Kitasatosporales</taxon>
        <taxon>Streptomycetaceae</taxon>
        <taxon>Streptomyces</taxon>
    </lineage>
</organism>
<gene>
    <name evidence="1" type="ORF">ACFQLX_14005</name>
</gene>
<dbReference type="Proteomes" id="UP001596413">
    <property type="component" value="Unassembled WGS sequence"/>
</dbReference>
<accession>A0ABW2GIA2</accession>
<sequence length="73" mass="7935">MADMLGYAIYLLVATLYVYALYDCVCTPDTRIRVLPKAGWLLPLVGAIAWQNLGKRPAPTASPQPEPTASATR</sequence>
<keyword evidence="2" id="KW-1185">Reference proteome</keyword>
<protein>
    <recommendedName>
        <fullName evidence="3">Cardiolipin synthase N-terminal domain-containing protein</fullName>
    </recommendedName>
</protein>
<comment type="caution">
    <text evidence="1">The sequence shown here is derived from an EMBL/GenBank/DDBJ whole genome shotgun (WGS) entry which is preliminary data.</text>
</comment>
<reference evidence="2" key="1">
    <citation type="journal article" date="2019" name="Int. J. Syst. Evol. Microbiol.">
        <title>The Global Catalogue of Microorganisms (GCM) 10K type strain sequencing project: providing services to taxonomists for standard genome sequencing and annotation.</title>
        <authorList>
            <consortium name="The Broad Institute Genomics Platform"/>
            <consortium name="The Broad Institute Genome Sequencing Center for Infectious Disease"/>
            <person name="Wu L."/>
            <person name="Ma J."/>
        </authorList>
    </citation>
    <scope>NUCLEOTIDE SEQUENCE [LARGE SCALE GENOMIC DNA]</scope>
    <source>
        <strain evidence="2">CGMCC 1.13681</strain>
    </source>
</reference>
<dbReference type="RefSeq" id="WP_386414841.1">
    <property type="nucleotide sequence ID" value="NZ_JBHSZO010000019.1"/>
</dbReference>
<evidence type="ECO:0000313" key="2">
    <source>
        <dbReference type="Proteomes" id="UP001596413"/>
    </source>
</evidence>
<proteinExistence type="predicted"/>
<evidence type="ECO:0008006" key="3">
    <source>
        <dbReference type="Google" id="ProtNLM"/>
    </source>
</evidence>